<dbReference type="Gene3D" id="3.80.10.10">
    <property type="entry name" value="Ribonuclease Inhibitor"/>
    <property type="match status" value="4"/>
</dbReference>
<evidence type="ECO:0000256" key="19">
    <source>
        <dbReference type="ARBA" id="ARBA00023180"/>
    </source>
</evidence>
<comment type="catalytic activity">
    <reaction evidence="22">
        <text>L-seryl-[protein] + ATP = O-phospho-L-seryl-[protein] + ADP + H(+)</text>
        <dbReference type="Rhea" id="RHEA:17989"/>
        <dbReference type="Rhea" id="RHEA-COMP:9863"/>
        <dbReference type="Rhea" id="RHEA-COMP:11604"/>
        <dbReference type="ChEBI" id="CHEBI:15378"/>
        <dbReference type="ChEBI" id="CHEBI:29999"/>
        <dbReference type="ChEBI" id="CHEBI:30616"/>
        <dbReference type="ChEBI" id="CHEBI:83421"/>
        <dbReference type="ChEBI" id="CHEBI:456216"/>
        <dbReference type="EC" id="2.7.11.1"/>
    </reaction>
</comment>
<evidence type="ECO:0000256" key="15">
    <source>
        <dbReference type="ARBA" id="ARBA00022840"/>
    </source>
</evidence>
<keyword evidence="14" id="KW-0418">Kinase</keyword>
<evidence type="ECO:0000313" key="28">
    <source>
        <dbReference type="Proteomes" id="UP001054821"/>
    </source>
</evidence>
<evidence type="ECO:0000256" key="13">
    <source>
        <dbReference type="ARBA" id="ARBA00022741"/>
    </source>
</evidence>
<evidence type="ECO:0000313" key="27">
    <source>
        <dbReference type="EMBL" id="KAI5315703.1"/>
    </source>
</evidence>
<dbReference type="PROSITE" id="PS50011">
    <property type="entry name" value="PROTEIN_KINASE_DOM"/>
    <property type="match status" value="1"/>
</dbReference>
<organism evidence="27 28">
    <name type="scientific">Prunus dulcis</name>
    <name type="common">Almond</name>
    <name type="synonym">Amygdalus dulcis</name>
    <dbReference type="NCBI Taxonomy" id="3755"/>
    <lineage>
        <taxon>Eukaryota</taxon>
        <taxon>Viridiplantae</taxon>
        <taxon>Streptophyta</taxon>
        <taxon>Embryophyta</taxon>
        <taxon>Tracheophyta</taxon>
        <taxon>Spermatophyta</taxon>
        <taxon>Magnoliopsida</taxon>
        <taxon>eudicotyledons</taxon>
        <taxon>Gunneridae</taxon>
        <taxon>Pentapetalae</taxon>
        <taxon>rosids</taxon>
        <taxon>fabids</taxon>
        <taxon>Rosales</taxon>
        <taxon>Rosaceae</taxon>
        <taxon>Amygdaloideae</taxon>
        <taxon>Amygdaleae</taxon>
        <taxon>Prunus</taxon>
    </lineage>
</organism>
<dbReference type="InterPro" id="IPR055414">
    <property type="entry name" value="LRR_R13L4/SHOC2-like"/>
</dbReference>
<evidence type="ECO:0000256" key="7">
    <source>
        <dbReference type="ARBA" id="ARBA00022553"/>
    </source>
</evidence>
<evidence type="ECO:0000256" key="16">
    <source>
        <dbReference type="ARBA" id="ARBA00022989"/>
    </source>
</evidence>
<dbReference type="FunFam" id="1.10.510.10:FF:000445">
    <property type="entry name" value="MDIS1-interacting receptor like kinase 2"/>
    <property type="match status" value="1"/>
</dbReference>
<dbReference type="EC" id="2.7.11.1" evidence="4"/>
<keyword evidence="15 23" id="KW-0067">ATP-binding</keyword>
<keyword evidence="7" id="KW-0597">Phosphoprotein</keyword>
<evidence type="ECO:0000256" key="3">
    <source>
        <dbReference type="ARBA" id="ARBA00009592"/>
    </source>
</evidence>
<evidence type="ECO:0000256" key="23">
    <source>
        <dbReference type="PROSITE-ProRule" id="PRU10141"/>
    </source>
</evidence>
<evidence type="ECO:0000256" key="25">
    <source>
        <dbReference type="SAM" id="SignalP"/>
    </source>
</evidence>
<keyword evidence="9" id="KW-0808">Transferase</keyword>
<dbReference type="InterPro" id="IPR017441">
    <property type="entry name" value="Protein_kinase_ATP_BS"/>
</dbReference>
<dbReference type="FunFam" id="3.80.10.10:FF:000383">
    <property type="entry name" value="Leucine-rich repeat receptor protein kinase EMS1"/>
    <property type="match status" value="1"/>
</dbReference>
<dbReference type="PRINTS" id="PR00019">
    <property type="entry name" value="LEURICHRPT"/>
</dbReference>
<dbReference type="InterPro" id="IPR011009">
    <property type="entry name" value="Kinase-like_dom_sf"/>
</dbReference>
<keyword evidence="16 24" id="KW-1133">Transmembrane helix</keyword>
<dbReference type="GO" id="GO:0016020">
    <property type="term" value="C:membrane"/>
    <property type="evidence" value="ECO:0007669"/>
    <property type="project" value="UniProtKB-SubCell"/>
</dbReference>
<evidence type="ECO:0000256" key="2">
    <source>
        <dbReference type="ARBA" id="ARBA00004479"/>
    </source>
</evidence>
<dbReference type="PROSITE" id="PS51450">
    <property type="entry name" value="LRR"/>
    <property type="match status" value="3"/>
</dbReference>
<dbReference type="FunFam" id="3.30.200.20:FF:000309">
    <property type="entry name" value="Leucine-rich repeat receptor protein kinase MSP1"/>
    <property type="match status" value="1"/>
</dbReference>
<evidence type="ECO:0000256" key="20">
    <source>
        <dbReference type="ARBA" id="ARBA00038043"/>
    </source>
</evidence>
<dbReference type="PANTHER" id="PTHR45974:SF115">
    <property type="entry name" value="PROTEIN KINASE DOMAIN-CONTAINING PROTEIN"/>
    <property type="match status" value="1"/>
</dbReference>
<comment type="subcellular location">
    <subcellularLocation>
        <location evidence="2">Membrane</location>
        <topology evidence="2">Single-pass type I membrane protein</topology>
    </subcellularLocation>
    <subcellularLocation>
        <location evidence="1">Secreted</location>
        <location evidence="1">Cell wall</location>
    </subcellularLocation>
</comment>
<evidence type="ECO:0000256" key="5">
    <source>
        <dbReference type="ARBA" id="ARBA00022512"/>
    </source>
</evidence>
<feature type="binding site" evidence="23">
    <location>
        <position position="603"/>
    </location>
    <ligand>
        <name>ATP</name>
        <dbReference type="ChEBI" id="CHEBI:30616"/>
    </ligand>
</feature>
<keyword evidence="13 23" id="KW-0547">Nucleotide-binding</keyword>
<keyword evidence="5" id="KW-0134">Cell wall</keyword>
<evidence type="ECO:0000256" key="24">
    <source>
        <dbReference type="SAM" id="Phobius"/>
    </source>
</evidence>
<comment type="similarity">
    <text evidence="20">Belongs to the polygalacturonase-inhibiting protein family.</text>
</comment>
<dbReference type="AlphaFoldDB" id="A0AAD4V0K7"/>
<accession>A0AAD4V0K7</accession>
<evidence type="ECO:0000256" key="1">
    <source>
        <dbReference type="ARBA" id="ARBA00004191"/>
    </source>
</evidence>
<evidence type="ECO:0000256" key="22">
    <source>
        <dbReference type="ARBA" id="ARBA00048679"/>
    </source>
</evidence>
<dbReference type="Pfam" id="PF00560">
    <property type="entry name" value="LRR_1"/>
    <property type="match status" value="4"/>
</dbReference>
<evidence type="ECO:0000256" key="8">
    <source>
        <dbReference type="ARBA" id="ARBA00022614"/>
    </source>
</evidence>
<keyword evidence="19" id="KW-0325">Glycoprotein</keyword>
<evidence type="ECO:0000256" key="6">
    <source>
        <dbReference type="ARBA" id="ARBA00022527"/>
    </source>
</evidence>
<dbReference type="Proteomes" id="UP001054821">
    <property type="component" value="Chromosome 8"/>
</dbReference>
<evidence type="ECO:0000256" key="9">
    <source>
        <dbReference type="ARBA" id="ARBA00022679"/>
    </source>
</evidence>
<evidence type="ECO:0000256" key="10">
    <source>
        <dbReference type="ARBA" id="ARBA00022692"/>
    </source>
</evidence>
<dbReference type="Pfam" id="PF23598">
    <property type="entry name" value="LRR_14"/>
    <property type="match status" value="1"/>
</dbReference>
<gene>
    <name evidence="27" type="ORF">L3X38_044879</name>
</gene>
<dbReference type="SUPFAM" id="SSF56112">
    <property type="entry name" value="Protein kinase-like (PK-like)"/>
    <property type="match status" value="1"/>
</dbReference>
<protein>
    <recommendedName>
        <fullName evidence="4">non-specific serine/threonine protein kinase</fullName>
        <ecNumber evidence="4">2.7.11.1</ecNumber>
    </recommendedName>
</protein>
<dbReference type="FunFam" id="3.80.10.10:FF:000687">
    <property type="entry name" value="Leucine Rich Repeat family protein, expressed"/>
    <property type="match status" value="1"/>
</dbReference>
<dbReference type="InterPro" id="IPR032675">
    <property type="entry name" value="LRR_dom_sf"/>
</dbReference>
<dbReference type="InterPro" id="IPR008266">
    <property type="entry name" value="Tyr_kinase_AS"/>
</dbReference>
<evidence type="ECO:0000256" key="11">
    <source>
        <dbReference type="ARBA" id="ARBA00022729"/>
    </source>
</evidence>
<dbReference type="EMBL" id="JAJFAZ020000008">
    <property type="protein sequence ID" value="KAI5315703.1"/>
    <property type="molecule type" value="Genomic_DNA"/>
</dbReference>
<keyword evidence="11 25" id="KW-0732">Signal</keyword>
<comment type="caution">
    <text evidence="27">The sequence shown here is derived from an EMBL/GenBank/DDBJ whole genome shotgun (WGS) entry which is preliminary data.</text>
</comment>
<dbReference type="FunFam" id="3.80.10.10:FF:000400">
    <property type="entry name" value="Nuclear pore complex protein NUP107"/>
    <property type="match status" value="1"/>
</dbReference>
<dbReference type="Gene3D" id="1.10.510.10">
    <property type="entry name" value="Transferase(Phosphotransferase) domain 1"/>
    <property type="match status" value="1"/>
</dbReference>
<evidence type="ECO:0000259" key="26">
    <source>
        <dbReference type="PROSITE" id="PS50011"/>
    </source>
</evidence>
<feature type="chain" id="PRO_5042264769" description="non-specific serine/threonine protein kinase" evidence="25">
    <location>
        <begin position="28"/>
        <end position="872"/>
    </location>
</feature>
<dbReference type="InterPro" id="IPR001611">
    <property type="entry name" value="Leu-rich_rpt"/>
</dbReference>
<keyword evidence="6" id="KW-0723">Serine/threonine-protein kinase</keyword>
<evidence type="ECO:0000256" key="4">
    <source>
        <dbReference type="ARBA" id="ARBA00012513"/>
    </source>
</evidence>
<dbReference type="InterPro" id="IPR000719">
    <property type="entry name" value="Prot_kinase_dom"/>
</dbReference>
<dbReference type="Gene3D" id="3.30.200.20">
    <property type="entry name" value="Phosphorylase Kinase, domain 1"/>
    <property type="match status" value="1"/>
</dbReference>
<dbReference type="PROSITE" id="PS00107">
    <property type="entry name" value="PROTEIN_KINASE_ATP"/>
    <property type="match status" value="1"/>
</dbReference>
<reference evidence="27 28" key="1">
    <citation type="journal article" date="2022" name="G3 (Bethesda)">
        <title>Whole-genome sequence and methylome profiling of the almond [Prunus dulcis (Mill.) D.A. Webb] cultivar 'Nonpareil'.</title>
        <authorList>
            <person name="D'Amico-Willman K.M."/>
            <person name="Ouma W.Z."/>
            <person name="Meulia T."/>
            <person name="Sideli G.M."/>
            <person name="Gradziel T.M."/>
            <person name="Fresnedo-Ramirez J."/>
        </authorList>
    </citation>
    <scope>NUCLEOTIDE SEQUENCE [LARGE SCALE GENOMIC DNA]</scope>
    <source>
        <strain evidence="27">Clone GOH B32 T37-40</strain>
    </source>
</reference>
<dbReference type="Pfam" id="PF00069">
    <property type="entry name" value="Pkinase"/>
    <property type="match status" value="1"/>
</dbReference>
<keyword evidence="18" id="KW-0675">Receptor</keyword>
<keyword evidence="12" id="KW-0677">Repeat</keyword>
<dbReference type="Pfam" id="PF08263">
    <property type="entry name" value="LRRNT_2"/>
    <property type="match status" value="1"/>
</dbReference>
<keyword evidence="28" id="KW-1185">Reference proteome</keyword>
<keyword evidence="17 24" id="KW-0472">Membrane</keyword>
<dbReference type="GO" id="GO:0004674">
    <property type="term" value="F:protein serine/threonine kinase activity"/>
    <property type="evidence" value="ECO:0007669"/>
    <property type="project" value="UniProtKB-KW"/>
</dbReference>
<dbReference type="InterPro" id="IPR013210">
    <property type="entry name" value="LRR_N_plant-typ"/>
</dbReference>
<dbReference type="PANTHER" id="PTHR45974">
    <property type="entry name" value="RECEPTOR-LIKE PROTEIN 55"/>
    <property type="match status" value="1"/>
</dbReference>
<keyword evidence="5" id="KW-0964">Secreted</keyword>
<sequence length="872" mass="97134">MKRVQKPPPFLLLLLHIFFLSLLPLKAATSSSRTQAKALIHWKSSFHNSSSLPPHDDLNSWSLTNLDNLCNWTGIVCDHNTKTVAQIDLSNFNITATLIQFNFTTFLNLTQFILYNNYFRGPIPSAIGNLSKLTTLDLGYNNFGEEIPAEIANLTELGYLSFYGNYLRGTIPYQLSNLQKVQFLHLGGNYLETADWSVFSGMPSLTYLDFSWASLDSEFPEFISKCSNLTFLDLSQNAFTGQIPELVFTNLGKLEYLNLTSNSFQGPLPSNFPKLKHLHSAENNFSGPIPEDIGQLRELQYLDLRNNFLNSSIPSELGLCTNLTYLNLTSNHLEGKIPSSIGQLRELQHLDLQMNSLDSSIPSELGFCTNLTYLDLSSNHLEGKIPSSIGQLRELQNLYLQMNSLNSSIPSELGFCFSLTYLDLSRNQLSGSIPLTLSNLAHIQSLDLSNNNLNGSFPTEIAFPLLGNFYLSQNNFTYNTFVGNSDLCRDARGLSRACNSKKNNRKVIIGVLVPVCGISVVAITIALILMFHKKTKCALKKINSTAQNFENFVSMILQEEVKFTFGEVVKAIDDFHEKYCIGKGGFGRVYKAELLSGQVVAVKRLNMSDSNDIPAINLQSFENEIRTLTNVRHKNIIRLYGFCSRRGCIFLLYEYLERGSLGKALYGVEGVTELGWATRVKVVKGLAHALSYLHHDCSPPIVHRDVTVNNVLLESDFEARLSDFGTARLISANSSNWTHIVGSFGYMAPELALTMRVRDKCDVYSFGVVALEVMMGRHPGDLLESQLSESSKSMEDNAELLLKDVLDQRLEAPSNELAKAVVLVMSLALGCIRTRPGSRPTMLYVAQKLSAHSLPSLPEPFGMLTLNKLMGI</sequence>
<feature type="signal peptide" evidence="25">
    <location>
        <begin position="1"/>
        <end position="27"/>
    </location>
</feature>
<dbReference type="InterPro" id="IPR003591">
    <property type="entry name" value="Leu-rich_rpt_typical-subtyp"/>
</dbReference>
<keyword evidence="8" id="KW-0433">Leucine-rich repeat</keyword>
<dbReference type="PROSITE" id="PS00109">
    <property type="entry name" value="PROTEIN_KINASE_TYR"/>
    <property type="match status" value="1"/>
</dbReference>
<feature type="transmembrane region" description="Helical" evidence="24">
    <location>
        <begin position="507"/>
        <end position="531"/>
    </location>
</feature>
<dbReference type="FunFam" id="3.80.10.10:FF:000111">
    <property type="entry name" value="LRR receptor-like serine/threonine-protein kinase ERECTA"/>
    <property type="match status" value="1"/>
</dbReference>
<comment type="similarity">
    <text evidence="3">Belongs to the RLP family.</text>
</comment>
<evidence type="ECO:0000256" key="18">
    <source>
        <dbReference type="ARBA" id="ARBA00023170"/>
    </source>
</evidence>
<proteinExistence type="inferred from homology"/>
<dbReference type="SUPFAM" id="SSF52058">
    <property type="entry name" value="L domain-like"/>
    <property type="match status" value="2"/>
</dbReference>
<comment type="catalytic activity">
    <reaction evidence="21">
        <text>L-threonyl-[protein] + ATP = O-phospho-L-threonyl-[protein] + ADP + H(+)</text>
        <dbReference type="Rhea" id="RHEA:46608"/>
        <dbReference type="Rhea" id="RHEA-COMP:11060"/>
        <dbReference type="Rhea" id="RHEA-COMP:11605"/>
        <dbReference type="ChEBI" id="CHEBI:15378"/>
        <dbReference type="ChEBI" id="CHEBI:30013"/>
        <dbReference type="ChEBI" id="CHEBI:30616"/>
        <dbReference type="ChEBI" id="CHEBI:61977"/>
        <dbReference type="ChEBI" id="CHEBI:456216"/>
        <dbReference type="EC" id="2.7.11.1"/>
    </reaction>
</comment>
<evidence type="ECO:0000256" key="21">
    <source>
        <dbReference type="ARBA" id="ARBA00047899"/>
    </source>
</evidence>
<evidence type="ECO:0000256" key="12">
    <source>
        <dbReference type="ARBA" id="ARBA00022737"/>
    </source>
</evidence>
<dbReference type="SMART" id="SM00369">
    <property type="entry name" value="LRR_TYP"/>
    <property type="match status" value="9"/>
</dbReference>
<name>A0AAD4V0K7_PRUDU</name>
<dbReference type="Pfam" id="PF13855">
    <property type="entry name" value="LRR_8"/>
    <property type="match status" value="1"/>
</dbReference>
<dbReference type="GO" id="GO:0005524">
    <property type="term" value="F:ATP binding"/>
    <property type="evidence" value="ECO:0007669"/>
    <property type="project" value="UniProtKB-UniRule"/>
</dbReference>
<feature type="domain" description="Protein kinase" evidence="26">
    <location>
        <begin position="575"/>
        <end position="855"/>
    </location>
</feature>
<evidence type="ECO:0000256" key="17">
    <source>
        <dbReference type="ARBA" id="ARBA00023136"/>
    </source>
</evidence>
<evidence type="ECO:0000256" key="14">
    <source>
        <dbReference type="ARBA" id="ARBA00022777"/>
    </source>
</evidence>
<keyword evidence="10 24" id="KW-0812">Transmembrane</keyword>